<protein>
    <submittedName>
        <fullName evidence="1">Uncharacterized protein</fullName>
    </submittedName>
</protein>
<evidence type="ECO:0000313" key="2">
    <source>
        <dbReference type="Proteomes" id="UP000016088"/>
    </source>
</evidence>
<name>S9PVN9_SCHOY</name>
<reference evidence="1 2" key="1">
    <citation type="journal article" date="2011" name="Science">
        <title>Comparative functional genomics of the fission yeasts.</title>
        <authorList>
            <person name="Rhind N."/>
            <person name="Chen Z."/>
            <person name="Yassour M."/>
            <person name="Thompson D.A."/>
            <person name="Haas B.J."/>
            <person name="Habib N."/>
            <person name="Wapinski I."/>
            <person name="Roy S."/>
            <person name="Lin M.F."/>
            <person name="Heiman D.I."/>
            <person name="Young S.K."/>
            <person name="Furuya K."/>
            <person name="Guo Y."/>
            <person name="Pidoux A."/>
            <person name="Chen H.M."/>
            <person name="Robbertse B."/>
            <person name="Goldberg J.M."/>
            <person name="Aoki K."/>
            <person name="Bayne E.H."/>
            <person name="Berlin A.M."/>
            <person name="Desjardins C.A."/>
            <person name="Dobbs E."/>
            <person name="Dukaj L."/>
            <person name="Fan L."/>
            <person name="FitzGerald M.G."/>
            <person name="French C."/>
            <person name="Gujja S."/>
            <person name="Hansen K."/>
            <person name="Keifenheim D."/>
            <person name="Levin J.Z."/>
            <person name="Mosher R.A."/>
            <person name="Mueller C.A."/>
            <person name="Pfiffner J."/>
            <person name="Priest M."/>
            <person name="Russ C."/>
            <person name="Smialowska A."/>
            <person name="Swoboda P."/>
            <person name="Sykes S.M."/>
            <person name="Vaughn M."/>
            <person name="Vengrova S."/>
            <person name="Yoder R."/>
            <person name="Zeng Q."/>
            <person name="Allshire R."/>
            <person name="Baulcombe D."/>
            <person name="Birren B.W."/>
            <person name="Brown W."/>
            <person name="Ekwall K."/>
            <person name="Kellis M."/>
            <person name="Leatherwood J."/>
            <person name="Levin H."/>
            <person name="Margalit H."/>
            <person name="Martienssen R."/>
            <person name="Nieduszynski C.A."/>
            <person name="Spatafora J.W."/>
            <person name="Friedman N."/>
            <person name="Dalgaard J.Z."/>
            <person name="Baumann P."/>
            <person name="Niki H."/>
            <person name="Regev A."/>
            <person name="Nusbaum C."/>
        </authorList>
    </citation>
    <scope>NUCLEOTIDE SEQUENCE [LARGE SCALE GENOMIC DNA]</scope>
    <source>
        <strain evidence="2">yFS286</strain>
    </source>
</reference>
<dbReference type="OMA" id="KRWIFIN"/>
<dbReference type="Proteomes" id="UP000016088">
    <property type="component" value="Unassembled WGS sequence"/>
</dbReference>
<accession>S9PVN9</accession>
<dbReference type="EMBL" id="KE503208">
    <property type="protein sequence ID" value="EPX71543.1"/>
    <property type="molecule type" value="Genomic_DNA"/>
</dbReference>
<dbReference type="HOGENOM" id="CLU_132340_0_0_1"/>
<dbReference type="OrthoDB" id="5596992at2759"/>
<keyword evidence="2" id="KW-1185">Reference proteome</keyword>
<gene>
    <name evidence="1" type="ORF">SOCG_01760</name>
</gene>
<dbReference type="AlphaFoldDB" id="S9PVN9"/>
<dbReference type="GeneID" id="25030740"/>
<dbReference type="VEuPathDB" id="FungiDB:SOCG_01760"/>
<evidence type="ECO:0000313" key="1">
    <source>
        <dbReference type="EMBL" id="EPX71543.1"/>
    </source>
</evidence>
<organism evidence="1 2">
    <name type="scientific">Schizosaccharomyces octosporus (strain yFS286)</name>
    <name type="common">Fission yeast</name>
    <name type="synonym">Octosporomyces octosporus</name>
    <dbReference type="NCBI Taxonomy" id="483514"/>
    <lineage>
        <taxon>Eukaryota</taxon>
        <taxon>Fungi</taxon>
        <taxon>Dikarya</taxon>
        <taxon>Ascomycota</taxon>
        <taxon>Taphrinomycotina</taxon>
        <taxon>Schizosaccharomycetes</taxon>
        <taxon>Schizosaccharomycetales</taxon>
        <taxon>Schizosaccharomycetaceae</taxon>
        <taxon>Schizosaccharomyces</taxon>
    </lineage>
</organism>
<dbReference type="RefSeq" id="XP_013020167.1">
    <property type="nucleotide sequence ID" value="XM_013164713.1"/>
</dbReference>
<dbReference type="eggNOG" id="ENOG502S8SI">
    <property type="taxonomic scope" value="Eukaryota"/>
</dbReference>
<sequence>MSVNPTQTNPNSVQVDEQAKTWIQGKVEEELKRLESVGAKAVPLTVKNYSVILDENTDTVMNRIELKTTFDFNHVQQILLSPPQPYPHDSNLRFLYLVILTNLPHPMLIPYLFTPKVVGKNLLPRADGLVENTLKRWIFINEKLQRADHVVREYQDVEA</sequence>
<proteinExistence type="predicted"/>